<dbReference type="EMBL" id="QKWP01000487">
    <property type="protein sequence ID" value="RIB19236.1"/>
    <property type="molecule type" value="Genomic_DNA"/>
</dbReference>
<protein>
    <submittedName>
        <fullName evidence="1">Uncharacterized protein</fullName>
    </submittedName>
</protein>
<dbReference type="AlphaFoldDB" id="A0A397VJ85"/>
<gene>
    <name evidence="1" type="ORF">C2G38_2036215</name>
</gene>
<dbReference type="Proteomes" id="UP000266673">
    <property type="component" value="Unassembled WGS sequence"/>
</dbReference>
<evidence type="ECO:0000313" key="2">
    <source>
        <dbReference type="Proteomes" id="UP000266673"/>
    </source>
</evidence>
<organism evidence="1 2">
    <name type="scientific">Gigaspora rosea</name>
    <dbReference type="NCBI Taxonomy" id="44941"/>
    <lineage>
        <taxon>Eukaryota</taxon>
        <taxon>Fungi</taxon>
        <taxon>Fungi incertae sedis</taxon>
        <taxon>Mucoromycota</taxon>
        <taxon>Glomeromycotina</taxon>
        <taxon>Glomeromycetes</taxon>
        <taxon>Diversisporales</taxon>
        <taxon>Gigasporaceae</taxon>
        <taxon>Gigaspora</taxon>
    </lineage>
</organism>
<name>A0A397VJ85_9GLOM</name>
<dbReference type="OrthoDB" id="2436779at2759"/>
<proteinExistence type="predicted"/>
<accession>A0A397VJ85</accession>
<comment type="caution">
    <text evidence="1">The sequence shown here is derived from an EMBL/GenBank/DDBJ whole genome shotgun (WGS) entry which is preliminary data.</text>
</comment>
<sequence length="223" mass="26700">MGYDTPEIVQEYLNELPFRVFNYSFNKLRIWILEIGKSNNKKLRFVGPGFKSAFIYYYNKQRSIFFQEIESNEYKITIYTANNIQTFIGNDLESVWNQVSCLKQFTGYQLFGLDHQYVQKLIHELQVSTCSLSDWNNTNLMTLIYKYHLKRYTYAQVNWQQLFDNWLLQESTVIELQLTLCNLYPKNYTLKDREYRAWESFLRHVGCVGITPFDKKQSKASLI</sequence>
<keyword evidence="2" id="KW-1185">Reference proteome</keyword>
<evidence type="ECO:0000313" key="1">
    <source>
        <dbReference type="EMBL" id="RIB19236.1"/>
    </source>
</evidence>
<reference evidence="1 2" key="1">
    <citation type="submission" date="2018-06" db="EMBL/GenBank/DDBJ databases">
        <title>Comparative genomics reveals the genomic features of Rhizophagus irregularis, R. cerebriforme, R. diaphanum and Gigaspora rosea, and their symbiotic lifestyle signature.</title>
        <authorList>
            <person name="Morin E."/>
            <person name="San Clemente H."/>
            <person name="Chen E.C.H."/>
            <person name="De La Providencia I."/>
            <person name="Hainaut M."/>
            <person name="Kuo A."/>
            <person name="Kohler A."/>
            <person name="Murat C."/>
            <person name="Tang N."/>
            <person name="Roy S."/>
            <person name="Loubradou J."/>
            <person name="Henrissat B."/>
            <person name="Grigoriev I.V."/>
            <person name="Corradi N."/>
            <person name="Roux C."/>
            <person name="Martin F.M."/>
        </authorList>
    </citation>
    <scope>NUCLEOTIDE SEQUENCE [LARGE SCALE GENOMIC DNA]</scope>
    <source>
        <strain evidence="1 2">DAOM 194757</strain>
    </source>
</reference>